<dbReference type="EMBL" id="CP000252">
    <property type="protein sequence ID" value="ABC78824.1"/>
    <property type="molecule type" value="Genomic_DNA"/>
</dbReference>
<dbReference type="Pfam" id="PF00004">
    <property type="entry name" value="AAA"/>
    <property type="match status" value="1"/>
</dbReference>
<dbReference type="Gene3D" id="3.40.50.300">
    <property type="entry name" value="P-loop containing nucleotide triphosphate hydrolases"/>
    <property type="match status" value="1"/>
</dbReference>
<gene>
    <name evidence="2" type="ORF">SYN_00329</name>
</gene>
<dbReference type="HOGENOM" id="CLU_051820_1_0_7"/>
<dbReference type="InParanoid" id="Q2LXL0"/>
<sequence length="315" mass="35968">MIKRRHEMLFKNVADADKKLRDVGYISSQEIATVVYLAGVTKKPVLVEGPAGVGKTELAKAVAKALKRELIRLQCYEGLDESKALYDWEYSKQLLYTQMLKEKIQDIIADTKTLPEAMDRIALQENAFFSERFVHPRPLLQAISSEKPVVLLIDEIDKSDPEFEAFLLEILSDYQVTIPEIGTQSARHIPFVFLTSNNFRELSDTLKRRCLHLHIDYPDMNRELGILLVKFPGIDRVFAEKIVEAVRTIRDLDLKKKPCVSETVDWTRSLIALQMFEIKPEVIMGTLNVLCKSEADAQKVREHYSRPPKGGFSCA</sequence>
<evidence type="ECO:0000313" key="3">
    <source>
        <dbReference type="Proteomes" id="UP000001933"/>
    </source>
</evidence>
<keyword evidence="2" id="KW-0645">Protease</keyword>
<dbReference type="InterPro" id="IPR050764">
    <property type="entry name" value="CbbQ/NirQ/NorQ/GpvN"/>
</dbReference>
<dbReference type="GO" id="GO:0005524">
    <property type="term" value="F:ATP binding"/>
    <property type="evidence" value="ECO:0007669"/>
    <property type="project" value="InterPro"/>
</dbReference>
<dbReference type="PANTHER" id="PTHR42759:SF1">
    <property type="entry name" value="MAGNESIUM-CHELATASE SUBUNIT CHLD"/>
    <property type="match status" value="1"/>
</dbReference>
<reference evidence="2 3" key="1">
    <citation type="journal article" date="2007" name="Proc. Natl. Acad. Sci. U.S.A.">
        <title>The genome of Syntrophus aciditrophicus: life at the thermodynamic limit of microbial growth.</title>
        <authorList>
            <person name="McInerney M.J."/>
            <person name="Rohlin L."/>
            <person name="Mouttaki H."/>
            <person name="Kim U."/>
            <person name="Krupp R.S."/>
            <person name="Rios-Hernandez L."/>
            <person name="Sieber J."/>
            <person name="Struchtemeyer C.G."/>
            <person name="Bhattacharyya A."/>
            <person name="Campbell J.W."/>
            <person name="Gunsalus R.P."/>
        </authorList>
    </citation>
    <scope>NUCLEOTIDE SEQUENCE [LARGE SCALE GENOMIC DNA]</scope>
    <source>
        <strain evidence="2 3">SB</strain>
    </source>
</reference>
<feature type="domain" description="AAA+ ATPase" evidence="1">
    <location>
        <begin position="41"/>
        <end position="219"/>
    </location>
</feature>
<proteinExistence type="predicted"/>
<dbReference type="KEGG" id="sat:SYN_00329"/>
<dbReference type="PANTHER" id="PTHR42759">
    <property type="entry name" value="MOXR FAMILY PROTEIN"/>
    <property type="match status" value="1"/>
</dbReference>
<keyword evidence="2" id="KW-0378">Hydrolase</keyword>
<dbReference type="STRING" id="56780.SYN_00329"/>
<dbReference type="SMART" id="SM00382">
    <property type="entry name" value="AAA"/>
    <property type="match status" value="1"/>
</dbReference>
<dbReference type="PRINTS" id="PR00830">
    <property type="entry name" value="ENDOLAPTASE"/>
</dbReference>
<dbReference type="GO" id="GO:0008233">
    <property type="term" value="F:peptidase activity"/>
    <property type="evidence" value="ECO:0007669"/>
    <property type="project" value="UniProtKB-KW"/>
</dbReference>
<name>Q2LXL0_SYNAS</name>
<evidence type="ECO:0000259" key="1">
    <source>
        <dbReference type="SMART" id="SM00382"/>
    </source>
</evidence>
<dbReference type="eggNOG" id="COG0714">
    <property type="taxonomic scope" value="Bacteria"/>
</dbReference>
<dbReference type="Proteomes" id="UP000001933">
    <property type="component" value="Chromosome"/>
</dbReference>
<evidence type="ECO:0000313" key="2">
    <source>
        <dbReference type="EMBL" id="ABC78824.1"/>
    </source>
</evidence>
<dbReference type="InterPro" id="IPR003959">
    <property type="entry name" value="ATPase_AAA_core"/>
</dbReference>
<dbReference type="InterPro" id="IPR027417">
    <property type="entry name" value="P-loop_NTPase"/>
</dbReference>
<dbReference type="GO" id="GO:0006508">
    <property type="term" value="P:proteolysis"/>
    <property type="evidence" value="ECO:0007669"/>
    <property type="project" value="UniProtKB-KW"/>
</dbReference>
<dbReference type="GO" id="GO:0016887">
    <property type="term" value="F:ATP hydrolysis activity"/>
    <property type="evidence" value="ECO:0007669"/>
    <property type="project" value="InterPro"/>
</dbReference>
<protein>
    <submittedName>
        <fullName evidence="2">ATP-dependent protease subunit</fullName>
    </submittedName>
</protein>
<dbReference type="CDD" id="cd00009">
    <property type="entry name" value="AAA"/>
    <property type="match status" value="1"/>
</dbReference>
<dbReference type="AlphaFoldDB" id="Q2LXL0"/>
<dbReference type="SUPFAM" id="SSF52540">
    <property type="entry name" value="P-loop containing nucleoside triphosphate hydrolases"/>
    <property type="match status" value="1"/>
</dbReference>
<dbReference type="InterPro" id="IPR003593">
    <property type="entry name" value="AAA+_ATPase"/>
</dbReference>
<organism evidence="2 3">
    <name type="scientific">Syntrophus aciditrophicus (strain SB)</name>
    <dbReference type="NCBI Taxonomy" id="56780"/>
    <lineage>
        <taxon>Bacteria</taxon>
        <taxon>Pseudomonadati</taxon>
        <taxon>Thermodesulfobacteriota</taxon>
        <taxon>Syntrophia</taxon>
        <taxon>Syntrophales</taxon>
        <taxon>Syntrophaceae</taxon>
        <taxon>Syntrophus</taxon>
    </lineage>
</organism>
<keyword evidence="3" id="KW-1185">Reference proteome</keyword>
<accession>Q2LXL0</accession>